<dbReference type="InterPro" id="IPR043502">
    <property type="entry name" value="DNA/RNA_pol_sf"/>
</dbReference>
<dbReference type="EC" id="2.7.7.49" evidence="1"/>
<dbReference type="InterPro" id="IPR001584">
    <property type="entry name" value="Integrase_cat-core"/>
</dbReference>
<name>A0A0N5BES1_STREA</name>
<feature type="compositionally biased region" description="Low complexity" evidence="3">
    <location>
        <begin position="693"/>
        <end position="703"/>
    </location>
</feature>
<evidence type="ECO:0000313" key="6">
    <source>
        <dbReference type="Proteomes" id="UP000046392"/>
    </source>
</evidence>
<dbReference type="InterPro" id="IPR043128">
    <property type="entry name" value="Rev_trsase/Diguanyl_cyclase"/>
</dbReference>
<dbReference type="PANTHER" id="PTHR37984">
    <property type="entry name" value="PROTEIN CBG26694"/>
    <property type="match status" value="1"/>
</dbReference>
<dbReference type="Gene3D" id="1.10.340.70">
    <property type="match status" value="1"/>
</dbReference>
<dbReference type="Pfam" id="PF17921">
    <property type="entry name" value="Integrase_H2C2"/>
    <property type="match status" value="1"/>
</dbReference>
<dbReference type="SUPFAM" id="SSF56672">
    <property type="entry name" value="DNA/RNA polymerases"/>
    <property type="match status" value="1"/>
</dbReference>
<dbReference type="Pfam" id="PF17919">
    <property type="entry name" value="RT_RNaseH_2"/>
    <property type="match status" value="1"/>
</dbReference>
<feature type="compositionally biased region" description="Basic residues" evidence="3">
    <location>
        <begin position="745"/>
        <end position="757"/>
    </location>
</feature>
<dbReference type="PANTHER" id="PTHR37984:SF5">
    <property type="entry name" value="PROTEIN NYNRIN-LIKE"/>
    <property type="match status" value="1"/>
</dbReference>
<dbReference type="PRINTS" id="PR00929">
    <property type="entry name" value="ATHOOK"/>
</dbReference>
<dbReference type="CDD" id="cd09274">
    <property type="entry name" value="RNase_HI_RT_Ty3"/>
    <property type="match status" value="1"/>
</dbReference>
<dbReference type="Gene3D" id="3.30.70.270">
    <property type="match status" value="2"/>
</dbReference>
<evidence type="ECO:0000259" key="4">
    <source>
        <dbReference type="PROSITE" id="PS50878"/>
    </source>
</evidence>
<dbReference type="InterPro" id="IPR041588">
    <property type="entry name" value="Integrase_H2C2"/>
</dbReference>
<dbReference type="InterPro" id="IPR041577">
    <property type="entry name" value="RT_RNaseH_2"/>
</dbReference>
<dbReference type="Pfam" id="PF00665">
    <property type="entry name" value="rve"/>
    <property type="match status" value="1"/>
</dbReference>
<accession>A0A0N5BES1</accession>
<dbReference type="GO" id="GO:0015074">
    <property type="term" value="P:DNA integration"/>
    <property type="evidence" value="ECO:0007669"/>
    <property type="project" value="InterPro"/>
</dbReference>
<dbReference type="GO" id="GO:0042575">
    <property type="term" value="C:DNA polymerase complex"/>
    <property type="evidence" value="ECO:0007669"/>
    <property type="project" value="UniProtKB-ARBA"/>
</dbReference>
<evidence type="ECO:0000256" key="1">
    <source>
        <dbReference type="ARBA" id="ARBA00012493"/>
    </source>
</evidence>
<dbReference type="InterPro" id="IPR012337">
    <property type="entry name" value="RNaseH-like_sf"/>
</dbReference>
<dbReference type="FunFam" id="3.30.70.270:FF:000020">
    <property type="entry name" value="Transposon Tf2-6 polyprotein-like Protein"/>
    <property type="match status" value="1"/>
</dbReference>
<dbReference type="STRING" id="174720.A0A0N5BES1"/>
<protein>
    <recommendedName>
        <fullName evidence="1">RNA-directed DNA polymerase</fullName>
        <ecNumber evidence="1">2.7.7.49</ecNumber>
    </recommendedName>
</protein>
<feature type="domain" description="Integrase catalytic" evidence="5">
    <location>
        <begin position="421"/>
        <end position="583"/>
    </location>
</feature>
<dbReference type="GO" id="GO:0003964">
    <property type="term" value="F:RNA-directed DNA polymerase activity"/>
    <property type="evidence" value="ECO:0007669"/>
    <property type="project" value="UniProtKB-EC"/>
</dbReference>
<evidence type="ECO:0000256" key="2">
    <source>
        <dbReference type="ARBA" id="ARBA00023268"/>
    </source>
</evidence>
<dbReference type="PROSITE" id="PS50994">
    <property type="entry name" value="INTEGRASE"/>
    <property type="match status" value="1"/>
</dbReference>
<dbReference type="AlphaFoldDB" id="A0A0N5BES1"/>
<keyword evidence="6" id="KW-1185">Reference proteome</keyword>
<dbReference type="Proteomes" id="UP000046392">
    <property type="component" value="Unplaced"/>
</dbReference>
<dbReference type="InterPro" id="IPR000477">
    <property type="entry name" value="RT_dom"/>
</dbReference>
<dbReference type="PROSITE" id="PS50878">
    <property type="entry name" value="RT_POL"/>
    <property type="match status" value="1"/>
</dbReference>
<sequence length="757" mass="86920">MGIFQYKRVPMGLVGSPDFFNHVMEKVFSDENNFVYLDDILLTDNTITAHLDNIENALEKANTLGLRFSLSKCLFFQQSLEYLGFIISSKGVEPNPTKTSALNEKDIPKNERELRSFLGAANYYRKHIPNYSKIAHILYDATNNFIWTSKHTIAFNNLKKAIIEACTLAPPNLAEDFTILTDASIQGLGAALIQQGRPIAFASRTLKKSEAMYAPVQLEALGLVFALKQFSPYIYGKRTTVLTDQSSLISLMEKRDVSNILDRYKNYIMGFDLNIKYIKGSDNTVADYLSRKVFSINLTSTTDDFADVFPKVQNYFQYPFIIKNFNKYLSDKEKETYPNCTITMRGKVRIYVPQKLRFMTLTLWHEHPLLGNHTGFDKGSLKFKDTFHWPAIDNDIRRIWSSCQQCIQNKPHGPLQATVNVKTLPIPPHPWHTLSLDHLVINENSYVLVLIDEFSKFVRLHHVTNMGALTTIRELTNTFFLLGFPNTLKTDNGPAFIADTFKSFCKTFDITHYQVSAYNHQGNAIVERFNRTIRESIRLYNNNNILDIINSIQYVHNFSYMTNQDGKPKEYILSTIDRYTNENYTNIELSGRRSLLDYIKTHLHKSDKTTPPNEFKIIPRDTIVFKKNVSAHKNDKQFLGPFKIVEHLHGDTYMIVKITNSKRPTGLPEKVNARILKLAPKIIQEQSQHLENTSSSTTDTTETPINIQIPIINEDNQPKRSRGRPKKITAPSKINENIVSDKPLLKRGRGRPRKNHN</sequence>
<feature type="domain" description="Reverse transcriptase" evidence="4">
    <location>
        <begin position="1"/>
        <end position="87"/>
    </location>
</feature>
<dbReference type="InterPro" id="IPR050951">
    <property type="entry name" value="Retrovirus_Pol_polyprotein"/>
</dbReference>
<proteinExistence type="predicted"/>
<reference evidence="7" key="1">
    <citation type="submission" date="2017-02" db="UniProtKB">
        <authorList>
            <consortium name="WormBaseParasite"/>
        </authorList>
    </citation>
    <scope>IDENTIFICATION</scope>
</reference>
<feature type="region of interest" description="Disordered" evidence="3">
    <location>
        <begin position="686"/>
        <end position="757"/>
    </location>
</feature>
<dbReference type="WBParaSite" id="SPAL_0000449300.1">
    <property type="protein sequence ID" value="SPAL_0000449300.1"/>
    <property type="gene ID" value="SPAL_0000449300"/>
</dbReference>
<dbReference type="Gene3D" id="3.30.420.10">
    <property type="entry name" value="Ribonuclease H-like superfamily/Ribonuclease H"/>
    <property type="match status" value="1"/>
</dbReference>
<dbReference type="InterPro" id="IPR036397">
    <property type="entry name" value="RNaseH_sf"/>
</dbReference>
<evidence type="ECO:0000313" key="7">
    <source>
        <dbReference type="WBParaSite" id="SPAL_0000449300.1"/>
    </source>
</evidence>
<keyword evidence="2" id="KW-0511">Multifunctional enzyme</keyword>
<organism evidence="6 7">
    <name type="scientific">Strongyloides papillosus</name>
    <name type="common">Intestinal threadworm</name>
    <dbReference type="NCBI Taxonomy" id="174720"/>
    <lineage>
        <taxon>Eukaryota</taxon>
        <taxon>Metazoa</taxon>
        <taxon>Ecdysozoa</taxon>
        <taxon>Nematoda</taxon>
        <taxon>Chromadorea</taxon>
        <taxon>Rhabditida</taxon>
        <taxon>Tylenchina</taxon>
        <taxon>Panagrolaimomorpha</taxon>
        <taxon>Strongyloidoidea</taxon>
        <taxon>Strongyloididae</taxon>
        <taxon>Strongyloides</taxon>
    </lineage>
</organism>
<evidence type="ECO:0000259" key="5">
    <source>
        <dbReference type="PROSITE" id="PS50994"/>
    </source>
</evidence>
<dbReference type="SUPFAM" id="SSF53098">
    <property type="entry name" value="Ribonuclease H-like"/>
    <property type="match status" value="1"/>
</dbReference>
<evidence type="ECO:0000256" key="3">
    <source>
        <dbReference type="SAM" id="MobiDB-lite"/>
    </source>
</evidence>
<dbReference type="InterPro" id="IPR017956">
    <property type="entry name" value="AT_hook_DNA-bd_motif"/>
</dbReference>
<dbReference type="Pfam" id="PF00078">
    <property type="entry name" value="RVT_1"/>
    <property type="match status" value="1"/>
</dbReference>
<dbReference type="GO" id="GO:0003677">
    <property type="term" value="F:DNA binding"/>
    <property type="evidence" value="ECO:0007669"/>
    <property type="project" value="InterPro"/>
</dbReference>
<dbReference type="Gene3D" id="3.10.10.10">
    <property type="entry name" value="HIV Type 1 Reverse Transcriptase, subunit A, domain 1"/>
    <property type="match status" value="1"/>
</dbReference>